<keyword evidence="1" id="KW-0812">Transmembrane</keyword>
<dbReference type="AlphaFoldDB" id="A0AAD2JIJ5"/>
<accession>A0AAD2JIJ5</accession>
<evidence type="ECO:0000313" key="3">
    <source>
        <dbReference type="Proteomes" id="UP001295423"/>
    </source>
</evidence>
<evidence type="ECO:0000256" key="1">
    <source>
        <dbReference type="SAM" id="Phobius"/>
    </source>
</evidence>
<comment type="caution">
    <text evidence="2">The sequence shown here is derived from an EMBL/GenBank/DDBJ whole genome shotgun (WGS) entry which is preliminary data.</text>
</comment>
<keyword evidence="1" id="KW-1133">Transmembrane helix</keyword>
<feature type="transmembrane region" description="Helical" evidence="1">
    <location>
        <begin position="91"/>
        <end position="110"/>
    </location>
</feature>
<name>A0AAD2JIJ5_9STRA</name>
<feature type="transmembrane region" description="Helical" evidence="1">
    <location>
        <begin position="163"/>
        <end position="190"/>
    </location>
</feature>
<gene>
    <name evidence="2" type="ORF">CYCCA115_LOCUS14351</name>
</gene>
<dbReference type="EMBL" id="CAKOGP040001836">
    <property type="protein sequence ID" value="CAJ1953748.1"/>
    <property type="molecule type" value="Genomic_DNA"/>
</dbReference>
<protein>
    <submittedName>
        <fullName evidence="2">Uncharacterized protein</fullName>
    </submittedName>
</protein>
<feature type="transmembrane region" description="Helical" evidence="1">
    <location>
        <begin position="122"/>
        <end position="143"/>
    </location>
</feature>
<organism evidence="2 3">
    <name type="scientific">Cylindrotheca closterium</name>
    <dbReference type="NCBI Taxonomy" id="2856"/>
    <lineage>
        <taxon>Eukaryota</taxon>
        <taxon>Sar</taxon>
        <taxon>Stramenopiles</taxon>
        <taxon>Ochrophyta</taxon>
        <taxon>Bacillariophyta</taxon>
        <taxon>Bacillariophyceae</taxon>
        <taxon>Bacillariophycidae</taxon>
        <taxon>Bacillariales</taxon>
        <taxon>Bacillariaceae</taxon>
        <taxon>Cylindrotheca</taxon>
    </lineage>
</organism>
<keyword evidence="1" id="KW-0472">Membrane</keyword>
<sequence>MQKNEDDVLVHSSFHSLPKRTCLVRFSAIVDQDTVTDTDDKIESEAGDQSNVADDSTKSALQNALEGFPLGLFRKDGFKKLPPLRFEDLDLLFYDVFLVVNLSLSISFWVTHRVDFSYLPVALNEGCIFSLFWILSGLYHGAFLMSAVDGHYGSSDAAGGPKAAAALGLNTYIGAVNMRLVFALASAVLHHREVGVNAIEELIPLEIGCGIFLMTMWRALHSYVAPRV</sequence>
<reference evidence="2" key="1">
    <citation type="submission" date="2023-08" db="EMBL/GenBank/DDBJ databases">
        <authorList>
            <person name="Audoor S."/>
            <person name="Bilcke G."/>
        </authorList>
    </citation>
    <scope>NUCLEOTIDE SEQUENCE</scope>
</reference>
<keyword evidence="3" id="KW-1185">Reference proteome</keyword>
<dbReference type="Proteomes" id="UP001295423">
    <property type="component" value="Unassembled WGS sequence"/>
</dbReference>
<proteinExistence type="predicted"/>
<evidence type="ECO:0000313" key="2">
    <source>
        <dbReference type="EMBL" id="CAJ1953748.1"/>
    </source>
</evidence>